<keyword evidence="1" id="KW-0812">Transmembrane</keyword>
<feature type="transmembrane region" description="Helical" evidence="1">
    <location>
        <begin position="104"/>
        <end position="129"/>
    </location>
</feature>
<dbReference type="AlphaFoldDB" id="A0A4Y5YU97"/>
<dbReference type="Proteomes" id="UP000316125">
    <property type="component" value="Chromosome"/>
</dbReference>
<organism evidence="2 3">
    <name type="scientific">Microbacterium foliorum</name>
    <dbReference type="NCBI Taxonomy" id="104336"/>
    <lineage>
        <taxon>Bacteria</taxon>
        <taxon>Bacillati</taxon>
        <taxon>Actinomycetota</taxon>
        <taxon>Actinomycetes</taxon>
        <taxon>Micrococcales</taxon>
        <taxon>Microbacteriaceae</taxon>
        <taxon>Microbacterium</taxon>
    </lineage>
</organism>
<evidence type="ECO:0000313" key="2">
    <source>
        <dbReference type="EMBL" id="QDE35909.1"/>
    </source>
</evidence>
<keyword evidence="1" id="KW-0472">Membrane</keyword>
<keyword evidence="1" id="KW-1133">Transmembrane helix</keyword>
<evidence type="ECO:0000256" key="1">
    <source>
        <dbReference type="SAM" id="Phobius"/>
    </source>
</evidence>
<proteinExistence type="predicted"/>
<dbReference type="EMBL" id="CP041040">
    <property type="protein sequence ID" value="QDE35909.1"/>
    <property type="molecule type" value="Genomic_DNA"/>
</dbReference>
<accession>A0A4Y5YU97</accession>
<dbReference type="RefSeq" id="WP_140038053.1">
    <property type="nucleotide sequence ID" value="NZ_CP041040.1"/>
</dbReference>
<dbReference type="OrthoDB" id="4991083at2"/>
<protein>
    <recommendedName>
        <fullName evidence="4">Sortase</fullName>
    </recommendedName>
</protein>
<gene>
    <name evidence="2" type="ORF">FIV50_14595</name>
</gene>
<feature type="transmembrane region" description="Helical" evidence="1">
    <location>
        <begin position="13"/>
        <end position="32"/>
    </location>
</feature>
<evidence type="ECO:0000313" key="3">
    <source>
        <dbReference type="Proteomes" id="UP000316125"/>
    </source>
</evidence>
<reference evidence="2 3" key="1">
    <citation type="submission" date="2019-06" db="EMBL/GenBank/DDBJ databases">
        <title>Complete genome of Microbacterium foliorum M2.</title>
        <authorList>
            <person name="Cao G."/>
        </authorList>
    </citation>
    <scope>NUCLEOTIDE SEQUENCE [LARGE SCALE GENOMIC DNA]</scope>
    <source>
        <strain evidence="2 3">M2</strain>
    </source>
</reference>
<evidence type="ECO:0008006" key="4">
    <source>
        <dbReference type="Google" id="ProtNLM"/>
    </source>
</evidence>
<name>A0A4Y5YU97_9MICO</name>
<sequence length="130" mass="13804">MQALDTLALVGEVLSWVGLGIGLPLLLLAFLIRTVEGAWLPVEIAVIERDDSLIGRWFAGGDFHERPLKRHESATAEDGWAAGVVSANNPAHARVGEPPHARRVILTLGIVFAGVGFVGLVVSLLPLLVS</sequence>